<dbReference type="Proteomes" id="UP000182248">
    <property type="component" value="Unassembled WGS sequence"/>
</dbReference>
<feature type="chain" id="PRO_5012114415" evidence="1">
    <location>
        <begin position="20"/>
        <end position="78"/>
    </location>
</feature>
<keyword evidence="1" id="KW-0732">Signal</keyword>
<accession>A0A1K1S1B4</accession>
<dbReference type="AlphaFoldDB" id="A0A1K1S1B4"/>
<sequence length="78" mass="8547">MKKLLIPVAAITIGLSSYAFTPVEKDNSLDNEVSSAALAAGRCDENYETATTFSKCAKTWTEETEVELGLQNRVLDLY</sequence>
<evidence type="ECO:0000256" key="1">
    <source>
        <dbReference type="SAM" id="SignalP"/>
    </source>
</evidence>
<gene>
    <name evidence="2" type="ORF">SAMN02927921_04277</name>
</gene>
<evidence type="ECO:0000313" key="2">
    <source>
        <dbReference type="EMBL" id="SFW77879.1"/>
    </source>
</evidence>
<dbReference type="OrthoDB" id="1496145at2"/>
<protein>
    <submittedName>
        <fullName evidence="2">Uncharacterized protein</fullName>
    </submittedName>
</protein>
<name>A0A1K1S1B4_9FLAO</name>
<dbReference type="EMBL" id="FPJE01000052">
    <property type="protein sequence ID" value="SFW77879.1"/>
    <property type="molecule type" value="Genomic_DNA"/>
</dbReference>
<reference evidence="2 3" key="1">
    <citation type="submission" date="2016-11" db="EMBL/GenBank/DDBJ databases">
        <authorList>
            <person name="Jaros S."/>
            <person name="Januszkiewicz K."/>
            <person name="Wedrychowicz H."/>
        </authorList>
    </citation>
    <scope>NUCLEOTIDE SEQUENCE [LARGE SCALE GENOMIC DNA]</scope>
    <source>
        <strain evidence="2 3">CGMCC 1.12145</strain>
    </source>
</reference>
<proteinExistence type="predicted"/>
<organism evidence="2 3">
    <name type="scientific">Sinomicrobium oceani</name>
    <dbReference type="NCBI Taxonomy" id="1150368"/>
    <lineage>
        <taxon>Bacteria</taxon>
        <taxon>Pseudomonadati</taxon>
        <taxon>Bacteroidota</taxon>
        <taxon>Flavobacteriia</taxon>
        <taxon>Flavobacteriales</taxon>
        <taxon>Flavobacteriaceae</taxon>
        <taxon>Sinomicrobium</taxon>
    </lineage>
</organism>
<feature type="signal peptide" evidence="1">
    <location>
        <begin position="1"/>
        <end position="19"/>
    </location>
</feature>
<keyword evidence="3" id="KW-1185">Reference proteome</keyword>
<dbReference type="RefSeq" id="WP_072319481.1">
    <property type="nucleotide sequence ID" value="NZ_FPJE01000052.1"/>
</dbReference>
<evidence type="ECO:0000313" key="3">
    <source>
        <dbReference type="Proteomes" id="UP000182248"/>
    </source>
</evidence>
<dbReference type="STRING" id="1150368.SAMN02927921_04277"/>